<dbReference type="FunFam" id="3.40.50.300:FF:000016">
    <property type="entry name" value="Oligopeptide ABC transporter ATP-binding component"/>
    <property type="match status" value="1"/>
</dbReference>
<evidence type="ECO:0000259" key="8">
    <source>
        <dbReference type="PROSITE" id="PS50893"/>
    </source>
</evidence>
<dbReference type="InterPro" id="IPR017871">
    <property type="entry name" value="ABC_transporter-like_CS"/>
</dbReference>
<dbReference type="Pfam" id="PF00005">
    <property type="entry name" value="ABC_tran"/>
    <property type="match status" value="1"/>
</dbReference>
<dbReference type="PROSITE" id="PS50893">
    <property type="entry name" value="ABC_TRANSPORTER_2"/>
    <property type="match status" value="1"/>
</dbReference>
<keyword evidence="6 9" id="KW-0067">ATP-binding</keyword>
<dbReference type="GO" id="GO:0005886">
    <property type="term" value="C:plasma membrane"/>
    <property type="evidence" value="ECO:0007669"/>
    <property type="project" value="UniProtKB-SubCell"/>
</dbReference>
<evidence type="ECO:0000256" key="5">
    <source>
        <dbReference type="ARBA" id="ARBA00022741"/>
    </source>
</evidence>
<organism evidence="9 10">
    <name type="scientific">Komagataeibacter intermedius AF2</name>
    <dbReference type="NCBI Taxonomy" id="1458464"/>
    <lineage>
        <taxon>Bacteria</taxon>
        <taxon>Pseudomonadati</taxon>
        <taxon>Pseudomonadota</taxon>
        <taxon>Alphaproteobacteria</taxon>
        <taxon>Acetobacterales</taxon>
        <taxon>Acetobacteraceae</taxon>
        <taxon>Komagataeibacter</taxon>
    </lineage>
</organism>
<gene>
    <name evidence="9" type="ORF">GLUCOINTEAF2_0201958</name>
</gene>
<dbReference type="NCBIfam" id="TIGR01727">
    <property type="entry name" value="oligo_HPY"/>
    <property type="match status" value="1"/>
</dbReference>
<evidence type="ECO:0000256" key="3">
    <source>
        <dbReference type="ARBA" id="ARBA00022448"/>
    </source>
</evidence>
<sequence>MAASCPVLLAEGLNIHFYTRHGVVHAVDDVTFDIYPGEIVALVGESGSGKSVTSLSIMGLLPRIGHIAGGRLVFQPAGHAPVDLAAAPERTLRKIRGGGIGMIFQEPMTSLNPAMTVGEQIAEALVLHHQADRRAAVARAADLLAAVGITRPQERVGSYPHQMSGGMRQRVMIAIAIACRPALLIADEPTTALDVTTQAQILEILKQLRRDTGMAILFITHNLSLVEAFADRIMVMYAGQMVECGNARDVMMTPRHPYTKALLDCLPVRHLGMKGDAARPGLPTIPGHPPDLAHRPAGCAFAMRCGRAHDACRTGHPDLQMVNAAHGHATRCIAWRGMNVAAGA</sequence>
<evidence type="ECO:0000256" key="4">
    <source>
        <dbReference type="ARBA" id="ARBA00022475"/>
    </source>
</evidence>
<dbReference type="EMBL" id="JUFX02000090">
    <property type="protein sequence ID" value="KPH87876.1"/>
    <property type="molecule type" value="Genomic_DNA"/>
</dbReference>
<keyword evidence="7" id="KW-0472">Membrane</keyword>
<evidence type="ECO:0000256" key="6">
    <source>
        <dbReference type="ARBA" id="ARBA00022840"/>
    </source>
</evidence>
<protein>
    <submittedName>
        <fullName evidence="9">Peptide ABC transporter ATP-binding protein</fullName>
    </submittedName>
</protein>
<reference evidence="9 10" key="1">
    <citation type="submission" date="2015-07" db="EMBL/GenBank/DDBJ databases">
        <title>Draft Genome Sequence of Komagataeibacter intermedius Strain AF2, Isolated from Kombucha Tea.</title>
        <authorList>
            <person name="Santos R.A."/>
            <person name="Berretta A.A."/>
            <person name="Barud H.S."/>
            <person name="Ribeiro S.J."/>
            <person name="Gonzalez-Garcia L.N."/>
            <person name="Zucchi T.D."/>
            <person name="Goldman G.H."/>
            <person name="Riano-Pachon D.M."/>
        </authorList>
    </citation>
    <scope>NUCLEOTIDE SEQUENCE [LARGE SCALE GENOMIC DNA]</scope>
    <source>
        <strain evidence="9 10">AF2</strain>
    </source>
</reference>
<dbReference type="InterPro" id="IPR003439">
    <property type="entry name" value="ABC_transporter-like_ATP-bd"/>
</dbReference>
<dbReference type="GO" id="GO:0055085">
    <property type="term" value="P:transmembrane transport"/>
    <property type="evidence" value="ECO:0007669"/>
    <property type="project" value="UniProtKB-ARBA"/>
</dbReference>
<comment type="subcellular location">
    <subcellularLocation>
        <location evidence="1">Cell inner membrane</location>
        <topology evidence="1">Peripheral membrane protein</topology>
    </subcellularLocation>
</comment>
<dbReference type="SMART" id="SM00382">
    <property type="entry name" value="AAA"/>
    <property type="match status" value="1"/>
</dbReference>
<comment type="similarity">
    <text evidence="2">Belongs to the ABC transporter superfamily.</text>
</comment>
<dbReference type="Proteomes" id="UP000031553">
    <property type="component" value="Unassembled WGS sequence"/>
</dbReference>
<evidence type="ECO:0000313" key="9">
    <source>
        <dbReference type="EMBL" id="KPH87876.1"/>
    </source>
</evidence>
<dbReference type="GO" id="GO:0015833">
    <property type="term" value="P:peptide transport"/>
    <property type="evidence" value="ECO:0007669"/>
    <property type="project" value="InterPro"/>
</dbReference>
<comment type="caution">
    <text evidence="9">The sequence shown here is derived from an EMBL/GenBank/DDBJ whole genome shotgun (WGS) entry which is preliminary data.</text>
</comment>
<dbReference type="OrthoDB" id="37801at2"/>
<dbReference type="InterPro" id="IPR003593">
    <property type="entry name" value="AAA+_ATPase"/>
</dbReference>
<feature type="domain" description="ABC transporter" evidence="8">
    <location>
        <begin position="10"/>
        <end position="263"/>
    </location>
</feature>
<dbReference type="RefSeq" id="WP_039734775.1">
    <property type="nucleotide sequence ID" value="NZ_JUFX02000090.1"/>
</dbReference>
<dbReference type="CDD" id="cd03257">
    <property type="entry name" value="ABC_NikE_OppD_transporters"/>
    <property type="match status" value="1"/>
</dbReference>
<dbReference type="Pfam" id="PF08352">
    <property type="entry name" value="oligo_HPY"/>
    <property type="match status" value="1"/>
</dbReference>
<dbReference type="GO" id="GO:0016887">
    <property type="term" value="F:ATP hydrolysis activity"/>
    <property type="evidence" value="ECO:0007669"/>
    <property type="project" value="InterPro"/>
</dbReference>
<dbReference type="PROSITE" id="PS00211">
    <property type="entry name" value="ABC_TRANSPORTER_1"/>
    <property type="match status" value="1"/>
</dbReference>
<dbReference type="InterPro" id="IPR013563">
    <property type="entry name" value="Oligopep_ABC_C"/>
</dbReference>
<evidence type="ECO:0000313" key="10">
    <source>
        <dbReference type="Proteomes" id="UP000031553"/>
    </source>
</evidence>
<keyword evidence="3" id="KW-0813">Transport</keyword>
<dbReference type="InterPro" id="IPR027417">
    <property type="entry name" value="P-loop_NTPase"/>
</dbReference>
<dbReference type="Gene3D" id="3.40.50.300">
    <property type="entry name" value="P-loop containing nucleotide triphosphate hydrolases"/>
    <property type="match status" value="1"/>
</dbReference>
<keyword evidence="5" id="KW-0547">Nucleotide-binding</keyword>
<dbReference type="SUPFAM" id="SSF52540">
    <property type="entry name" value="P-loop containing nucleoside triphosphate hydrolases"/>
    <property type="match status" value="1"/>
</dbReference>
<dbReference type="GO" id="GO:0005524">
    <property type="term" value="F:ATP binding"/>
    <property type="evidence" value="ECO:0007669"/>
    <property type="project" value="UniProtKB-KW"/>
</dbReference>
<dbReference type="PANTHER" id="PTHR43297:SF2">
    <property type="entry name" value="DIPEPTIDE TRANSPORT ATP-BINDING PROTEIN DPPD"/>
    <property type="match status" value="1"/>
</dbReference>
<dbReference type="InterPro" id="IPR050388">
    <property type="entry name" value="ABC_Ni/Peptide_Import"/>
</dbReference>
<dbReference type="PANTHER" id="PTHR43297">
    <property type="entry name" value="OLIGOPEPTIDE TRANSPORT ATP-BINDING PROTEIN APPD"/>
    <property type="match status" value="1"/>
</dbReference>
<evidence type="ECO:0000256" key="2">
    <source>
        <dbReference type="ARBA" id="ARBA00005417"/>
    </source>
</evidence>
<proteinExistence type="inferred from homology"/>
<name>A0A0N0MFQ6_9PROT</name>
<evidence type="ECO:0000256" key="7">
    <source>
        <dbReference type="ARBA" id="ARBA00023136"/>
    </source>
</evidence>
<dbReference type="AlphaFoldDB" id="A0A0N0MFQ6"/>
<evidence type="ECO:0000256" key="1">
    <source>
        <dbReference type="ARBA" id="ARBA00004417"/>
    </source>
</evidence>
<keyword evidence="4" id="KW-1003">Cell membrane</keyword>
<accession>A0A0N0MFQ6</accession>